<dbReference type="EMBL" id="BJXV01000005">
    <property type="protein sequence ID" value="GEN27474.1"/>
    <property type="molecule type" value="Genomic_DNA"/>
</dbReference>
<accession>A0A511ULI2</accession>
<name>A0A511ULI2_9GAMM</name>
<dbReference type="Proteomes" id="UP000321303">
    <property type="component" value="Unassembled WGS sequence"/>
</dbReference>
<organism evidence="1 2">
    <name type="scientific">Halovibrio variabilis</name>
    <dbReference type="NCBI Taxonomy" id="31910"/>
    <lineage>
        <taxon>Bacteria</taxon>
        <taxon>Pseudomonadati</taxon>
        <taxon>Pseudomonadota</taxon>
        <taxon>Gammaproteobacteria</taxon>
        <taxon>Oceanospirillales</taxon>
        <taxon>Halomonadaceae</taxon>
        <taxon>Halovibrio</taxon>
    </lineage>
</organism>
<dbReference type="AlphaFoldDB" id="A0A511ULI2"/>
<keyword evidence="2" id="KW-1185">Reference proteome</keyword>
<sequence>MTGTDYAHRHTDYFTGQALAVTPKAEVPKVANAKLTTLGTFDTSNTLCGMAAVHHVTTRL</sequence>
<evidence type="ECO:0000313" key="2">
    <source>
        <dbReference type="Proteomes" id="UP000321303"/>
    </source>
</evidence>
<reference evidence="1 2" key="1">
    <citation type="submission" date="2019-07" db="EMBL/GenBank/DDBJ databases">
        <title>Whole genome shotgun sequence of Halomonas variabilis NBRC 102410.</title>
        <authorList>
            <person name="Hosoyama A."/>
            <person name="Uohara A."/>
            <person name="Ohji S."/>
            <person name="Ichikawa N."/>
        </authorList>
    </citation>
    <scope>NUCLEOTIDE SEQUENCE [LARGE SCALE GENOMIC DNA]</scope>
    <source>
        <strain evidence="1 2">NBRC 102410</strain>
    </source>
</reference>
<gene>
    <name evidence="1" type="ORF">HVA01_11200</name>
</gene>
<protein>
    <submittedName>
        <fullName evidence="1">Uncharacterized protein</fullName>
    </submittedName>
</protein>
<proteinExistence type="predicted"/>
<evidence type="ECO:0000313" key="1">
    <source>
        <dbReference type="EMBL" id="GEN27474.1"/>
    </source>
</evidence>
<comment type="caution">
    <text evidence="1">The sequence shown here is derived from an EMBL/GenBank/DDBJ whole genome shotgun (WGS) entry which is preliminary data.</text>
</comment>